<gene>
    <name evidence="1" type="ORF">B296_00052767</name>
</gene>
<name>A0A426XB91_ENSVE</name>
<organism evidence="1 2">
    <name type="scientific">Ensete ventricosum</name>
    <name type="common">Abyssinian banana</name>
    <name type="synonym">Musa ensete</name>
    <dbReference type="NCBI Taxonomy" id="4639"/>
    <lineage>
        <taxon>Eukaryota</taxon>
        <taxon>Viridiplantae</taxon>
        <taxon>Streptophyta</taxon>
        <taxon>Embryophyta</taxon>
        <taxon>Tracheophyta</taxon>
        <taxon>Spermatophyta</taxon>
        <taxon>Magnoliopsida</taxon>
        <taxon>Liliopsida</taxon>
        <taxon>Zingiberales</taxon>
        <taxon>Musaceae</taxon>
        <taxon>Ensete</taxon>
    </lineage>
</organism>
<proteinExistence type="predicted"/>
<sequence>MRSYKRSHSIVEGRQPCAKVLDDQSPMDATPLITPWLIEDCVILKHVKP</sequence>
<comment type="caution">
    <text evidence="1">The sequence shown here is derived from an EMBL/GenBank/DDBJ whole genome shotgun (WGS) entry which is preliminary data.</text>
</comment>
<dbReference type="Proteomes" id="UP000287651">
    <property type="component" value="Unassembled WGS sequence"/>
</dbReference>
<dbReference type="AlphaFoldDB" id="A0A426XB91"/>
<reference evidence="1 2" key="1">
    <citation type="journal article" date="2014" name="Agronomy (Basel)">
        <title>A Draft Genome Sequence for Ensete ventricosum, the Drought-Tolerant Tree Against Hunger.</title>
        <authorList>
            <person name="Harrison J."/>
            <person name="Moore K.A."/>
            <person name="Paszkiewicz K."/>
            <person name="Jones T."/>
            <person name="Grant M."/>
            <person name="Ambacheew D."/>
            <person name="Muzemil S."/>
            <person name="Studholme D.J."/>
        </authorList>
    </citation>
    <scope>NUCLEOTIDE SEQUENCE [LARGE SCALE GENOMIC DNA]</scope>
</reference>
<protein>
    <submittedName>
        <fullName evidence="1">Uncharacterized protein</fullName>
    </submittedName>
</protein>
<evidence type="ECO:0000313" key="2">
    <source>
        <dbReference type="Proteomes" id="UP000287651"/>
    </source>
</evidence>
<dbReference type="EMBL" id="AMZH03023187">
    <property type="protein sequence ID" value="RRT36737.1"/>
    <property type="molecule type" value="Genomic_DNA"/>
</dbReference>
<evidence type="ECO:0000313" key="1">
    <source>
        <dbReference type="EMBL" id="RRT36737.1"/>
    </source>
</evidence>
<accession>A0A426XB91</accession>